<dbReference type="PANTHER" id="PTHR43132:SF8">
    <property type="entry name" value="HTH-TYPE TRANSCRIPTIONAL REGULATOR KMTR"/>
    <property type="match status" value="1"/>
</dbReference>
<dbReference type="GO" id="GO:0003677">
    <property type="term" value="F:DNA binding"/>
    <property type="evidence" value="ECO:0007669"/>
    <property type="project" value="UniProtKB-KW"/>
</dbReference>
<dbReference type="SMART" id="SM00418">
    <property type="entry name" value="HTH_ARSR"/>
    <property type="match status" value="1"/>
</dbReference>
<gene>
    <name evidence="6" type="primary">czrA_6</name>
    <name evidence="6" type="ORF">GALL_291120</name>
</gene>
<dbReference type="Gene3D" id="3.40.250.10">
    <property type="entry name" value="Rhodanese-like domain"/>
    <property type="match status" value="1"/>
</dbReference>
<sequence length="219" mass="24051">MSTPNIKHQLFEQFARVGKALGSPVRLDLLECLGQGQRSVEALAEKCGLPVSNASHHLQQLRHAGLVSAEKEGLYVYYRLAGDEVVSLLNALRSVAEQNIAEVEQLVRTYLTVKDTLEPVPAGELLDRVRKGLVTVLDVRPSDEYAAGHIAGAVNVPLAELEKYLHKLKPKKEVVAYCRGPHCVLSYDAVAKLRGRGIKARRLKEGYPEWKAAGLPVEA</sequence>
<evidence type="ECO:0000259" key="4">
    <source>
        <dbReference type="PROSITE" id="PS50206"/>
    </source>
</evidence>
<dbReference type="InterPro" id="IPR036388">
    <property type="entry name" value="WH-like_DNA-bd_sf"/>
</dbReference>
<dbReference type="AlphaFoldDB" id="A0A1J5RLG3"/>
<dbReference type="GO" id="GO:0003700">
    <property type="term" value="F:DNA-binding transcription factor activity"/>
    <property type="evidence" value="ECO:0007669"/>
    <property type="project" value="InterPro"/>
</dbReference>
<dbReference type="NCBIfam" id="NF033788">
    <property type="entry name" value="HTH_metalloreg"/>
    <property type="match status" value="1"/>
</dbReference>
<evidence type="ECO:0000256" key="2">
    <source>
        <dbReference type="ARBA" id="ARBA00023125"/>
    </source>
</evidence>
<dbReference type="CDD" id="cd00158">
    <property type="entry name" value="RHOD"/>
    <property type="match status" value="1"/>
</dbReference>
<evidence type="ECO:0000259" key="5">
    <source>
        <dbReference type="PROSITE" id="PS50987"/>
    </source>
</evidence>
<evidence type="ECO:0000256" key="1">
    <source>
        <dbReference type="ARBA" id="ARBA00023015"/>
    </source>
</evidence>
<feature type="domain" description="Rhodanese" evidence="4">
    <location>
        <begin position="130"/>
        <end position="219"/>
    </location>
</feature>
<dbReference type="PROSITE" id="PS50987">
    <property type="entry name" value="HTH_ARSR_2"/>
    <property type="match status" value="1"/>
</dbReference>
<dbReference type="PRINTS" id="PR00778">
    <property type="entry name" value="HTHARSR"/>
</dbReference>
<dbReference type="InterPro" id="IPR036390">
    <property type="entry name" value="WH_DNA-bd_sf"/>
</dbReference>
<dbReference type="EMBL" id="MLJW01000349">
    <property type="protein sequence ID" value="OIQ88989.1"/>
    <property type="molecule type" value="Genomic_DNA"/>
</dbReference>
<keyword evidence="1" id="KW-0805">Transcription regulation</keyword>
<feature type="domain" description="HTH arsR-type" evidence="5">
    <location>
        <begin position="6"/>
        <end position="100"/>
    </location>
</feature>
<dbReference type="SUPFAM" id="SSF46785">
    <property type="entry name" value="Winged helix' DNA-binding domain"/>
    <property type="match status" value="1"/>
</dbReference>
<protein>
    <submittedName>
        <fullName evidence="6">HTH-type transcriptional repressor CzrA</fullName>
    </submittedName>
</protein>
<reference evidence="6" key="1">
    <citation type="submission" date="2016-10" db="EMBL/GenBank/DDBJ databases">
        <title>Sequence of Gallionella enrichment culture.</title>
        <authorList>
            <person name="Poehlein A."/>
            <person name="Muehling M."/>
            <person name="Daniel R."/>
        </authorList>
    </citation>
    <scope>NUCLEOTIDE SEQUENCE</scope>
</reference>
<dbReference type="SUPFAM" id="SSF52821">
    <property type="entry name" value="Rhodanese/Cell cycle control phosphatase"/>
    <property type="match status" value="1"/>
</dbReference>
<dbReference type="Pfam" id="PF12840">
    <property type="entry name" value="HTH_20"/>
    <property type="match status" value="1"/>
</dbReference>
<dbReference type="SMART" id="SM00450">
    <property type="entry name" value="RHOD"/>
    <property type="match status" value="1"/>
</dbReference>
<keyword evidence="2" id="KW-0238">DNA-binding</keyword>
<comment type="caution">
    <text evidence="6">The sequence shown here is derived from an EMBL/GenBank/DDBJ whole genome shotgun (WGS) entry which is preliminary data.</text>
</comment>
<dbReference type="Gene3D" id="1.10.10.10">
    <property type="entry name" value="Winged helix-like DNA-binding domain superfamily/Winged helix DNA-binding domain"/>
    <property type="match status" value="1"/>
</dbReference>
<dbReference type="PANTHER" id="PTHR43132">
    <property type="entry name" value="ARSENICAL RESISTANCE OPERON REPRESSOR ARSR-RELATED"/>
    <property type="match status" value="1"/>
</dbReference>
<dbReference type="PROSITE" id="PS50206">
    <property type="entry name" value="RHODANESE_3"/>
    <property type="match status" value="1"/>
</dbReference>
<dbReference type="Pfam" id="PF00581">
    <property type="entry name" value="Rhodanese"/>
    <property type="match status" value="1"/>
</dbReference>
<organism evidence="6">
    <name type="scientific">mine drainage metagenome</name>
    <dbReference type="NCBI Taxonomy" id="410659"/>
    <lineage>
        <taxon>unclassified sequences</taxon>
        <taxon>metagenomes</taxon>
        <taxon>ecological metagenomes</taxon>
    </lineage>
</organism>
<dbReference type="CDD" id="cd00090">
    <property type="entry name" value="HTH_ARSR"/>
    <property type="match status" value="1"/>
</dbReference>
<name>A0A1J5RLG3_9ZZZZ</name>
<dbReference type="InterPro" id="IPR001845">
    <property type="entry name" value="HTH_ArsR_DNA-bd_dom"/>
</dbReference>
<dbReference type="InterPro" id="IPR036873">
    <property type="entry name" value="Rhodanese-like_dom_sf"/>
</dbReference>
<keyword evidence="3" id="KW-0804">Transcription</keyword>
<evidence type="ECO:0000313" key="6">
    <source>
        <dbReference type="EMBL" id="OIQ88989.1"/>
    </source>
</evidence>
<dbReference type="InterPro" id="IPR011991">
    <property type="entry name" value="ArsR-like_HTH"/>
</dbReference>
<evidence type="ECO:0000256" key="3">
    <source>
        <dbReference type="ARBA" id="ARBA00023163"/>
    </source>
</evidence>
<dbReference type="InterPro" id="IPR001763">
    <property type="entry name" value="Rhodanese-like_dom"/>
</dbReference>
<dbReference type="InterPro" id="IPR051011">
    <property type="entry name" value="Metal_resp_trans_reg"/>
</dbReference>
<proteinExistence type="predicted"/>
<accession>A0A1J5RLG3</accession>